<sequence>MNSILLEKSESNSPETKRSKSNRTPDDIKRELDKVLKDGFNTFYGGNFLLIPYLLHLGIVEKINALNVDKQNGIPIEKAVLALLHMGILGKKRICRVGTIEKSSDFLIYHPSYPTFSSYLQIVNYHNVIPHQLPVPDPHYSYPKLHQDIKNSHYTSKKAIATANHLSSITPT</sequence>
<organism evidence="2">
    <name type="scientific">Candidatus Methanophaga sp. ANME-1 ERB7</name>
    <dbReference type="NCBI Taxonomy" id="2759913"/>
    <lineage>
        <taxon>Archaea</taxon>
        <taxon>Methanobacteriati</taxon>
        <taxon>Methanobacteriota</taxon>
        <taxon>Stenosarchaea group</taxon>
        <taxon>Methanomicrobia</taxon>
        <taxon>Candidatus Methanophagales</taxon>
        <taxon>Candidatus Methanophagaceae</taxon>
        <taxon>Candidatus Methanophaga</taxon>
    </lineage>
</organism>
<evidence type="ECO:0000256" key="1">
    <source>
        <dbReference type="SAM" id="MobiDB-lite"/>
    </source>
</evidence>
<proteinExistence type="predicted"/>
<reference evidence="2" key="1">
    <citation type="submission" date="2020-06" db="EMBL/GenBank/DDBJ databases">
        <title>Unique genomic features of the anaerobic methanotrophic archaea.</title>
        <authorList>
            <person name="Chadwick G.L."/>
            <person name="Skennerton C.T."/>
            <person name="Laso-Perez R."/>
            <person name="Leu A.O."/>
            <person name="Speth D.R."/>
            <person name="Yu H."/>
            <person name="Morgan-Lang C."/>
            <person name="Hatzenpichler R."/>
            <person name="Goudeau D."/>
            <person name="Malmstrom R."/>
            <person name="Brazelton W.J."/>
            <person name="Woyke T."/>
            <person name="Hallam S.J."/>
            <person name="Tyson G.W."/>
            <person name="Wegener G."/>
            <person name="Boetius A."/>
            <person name="Orphan V."/>
        </authorList>
    </citation>
    <scope>NUCLEOTIDE SEQUENCE</scope>
</reference>
<accession>A0A7G9Z8G3</accession>
<feature type="region of interest" description="Disordered" evidence="1">
    <location>
        <begin position="1"/>
        <end position="26"/>
    </location>
</feature>
<evidence type="ECO:0000313" key="2">
    <source>
        <dbReference type="EMBL" id="QNO56547.1"/>
    </source>
</evidence>
<dbReference type="AlphaFoldDB" id="A0A7G9Z8G3"/>
<dbReference type="EMBL" id="MT631659">
    <property type="protein sequence ID" value="QNO56547.1"/>
    <property type="molecule type" value="Genomic_DNA"/>
</dbReference>
<feature type="compositionally biased region" description="Basic and acidic residues" evidence="1">
    <location>
        <begin position="7"/>
        <end position="26"/>
    </location>
</feature>
<name>A0A7G9Z8G3_9EURY</name>
<protein>
    <submittedName>
        <fullName evidence="2">Uncharacterized protein</fullName>
    </submittedName>
</protein>
<gene>
    <name evidence="2" type="ORF">IDNIJKHG_00005</name>
</gene>